<evidence type="ECO:0000256" key="8">
    <source>
        <dbReference type="SAM" id="Coils"/>
    </source>
</evidence>
<dbReference type="PROSITE" id="PS00444">
    <property type="entry name" value="POLYPRENYL_SYNTHASE_2"/>
    <property type="match status" value="1"/>
</dbReference>
<dbReference type="RefSeq" id="WP_395112677.1">
    <property type="nucleotide sequence ID" value="NZ_JBIMSO010000012.1"/>
</dbReference>
<evidence type="ECO:0000256" key="2">
    <source>
        <dbReference type="ARBA" id="ARBA00005128"/>
    </source>
</evidence>
<comment type="pathway">
    <text evidence="2">Isoprenoid biosynthesis.</text>
</comment>
<evidence type="ECO:0000256" key="7">
    <source>
        <dbReference type="RuleBase" id="RU004466"/>
    </source>
</evidence>
<comment type="caution">
    <text evidence="9">The sequence shown here is derived from an EMBL/GenBank/DDBJ whole genome shotgun (WGS) entry which is preliminary data.</text>
</comment>
<keyword evidence="8" id="KW-0175">Coiled coil</keyword>
<dbReference type="InterPro" id="IPR008949">
    <property type="entry name" value="Isoprenoid_synthase_dom_sf"/>
</dbReference>
<evidence type="ECO:0000313" key="9">
    <source>
        <dbReference type="EMBL" id="MFH5207251.1"/>
    </source>
</evidence>
<dbReference type="InterPro" id="IPR033749">
    <property type="entry name" value="Polyprenyl_synt_CS"/>
</dbReference>
<dbReference type="PROSITE" id="PS00723">
    <property type="entry name" value="POLYPRENYL_SYNTHASE_1"/>
    <property type="match status" value="1"/>
</dbReference>
<comment type="cofactor">
    <cofactor evidence="1">
        <name>Mg(2+)</name>
        <dbReference type="ChEBI" id="CHEBI:18420"/>
    </cofactor>
</comment>
<organism evidence="9 10">
    <name type="scientific">Antrihabitans spumae</name>
    <dbReference type="NCBI Taxonomy" id="3373370"/>
    <lineage>
        <taxon>Bacteria</taxon>
        <taxon>Bacillati</taxon>
        <taxon>Actinomycetota</taxon>
        <taxon>Actinomycetes</taxon>
        <taxon>Mycobacteriales</taxon>
        <taxon>Nocardiaceae</taxon>
        <taxon>Antrihabitans</taxon>
    </lineage>
</organism>
<keyword evidence="5" id="KW-0479">Metal-binding</keyword>
<dbReference type="GO" id="GO:0016740">
    <property type="term" value="F:transferase activity"/>
    <property type="evidence" value="ECO:0007669"/>
    <property type="project" value="UniProtKB-KW"/>
</dbReference>
<gene>
    <name evidence="9" type="ORF">ACHIPZ_03310</name>
</gene>
<evidence type="ECO:0000256" key="3">
    <source>
        <dbReference type="ARBA" id="ARBA00006706"/>
    </source>
</evidence>
<keyword evidence="6" id="KW-0460">Magnesium</keyword>
<dbReference type="Proteomes" id="UP001609175">
    <property type="component" value="Unassembled WGS sequence"/>
</dbReference>
<dbReference type="InterPro" id="IPR000092">
    <property type="entry name" value="Polyprenyl_synt"/>
</dbReference>
<evidence type="ECO:0000256" key="5">
    <source>
        <dbReference type="ARBA" id="ARBA00022723"/>
    </source>
</evidence>
<proteinExistence type="inferred from homology"/>
<dbReference type="SUPFAM" id="SSF48576">
    <property type="entry name" value="Terpenoid synthases"/>
    <property type="match status" value="1"/>
</dbReference>
<dbReference type="EMBL" id="JBIMSO010000012">
    <property type="protein sequence ID" value="MFH5207251.1"/>
    <property type="molecule type" value="Genomic_DNA"/>
</dbReference>
<dbReference type="PANTHER" id="PTHR12001:SF85">
    <property type="entry name" value="SHORT CHAIN ISOPRENYL DIPHOSPHATE SYNTHASE"/>
    <property type="match status" value="1"/>
</dbReference>
<dbReference type="CDD" id="cd00685">
    <property type="entry name" value="Trans_IPPS_HT"/>
    <property type="match status" value="1"/>
</dbReference>
<evidence type="ECO:0000256" key="6">
    <source>
        <dbReference type="ARBA" id="ARBA00022842"/>
    </source>
</evidence>
<name>A0ABW7JGZ9_9NOCA</name>
<dbReference type="Pfam" id="PF00348">
    <property type="entry name" value="polyprenyl_synt"/>
    <property type="match status" value="1"/>
</dbReference>
<evidence type="ECO:0000256" key="1">
    <source>
        <dbReference type="ARBA" id="ARBA00001946"/>
    </source>
</evidence>
<feature type="coiled-coil region" evidence="8">
    <location>
        <begin position="322"/>
        <end position="349"/>
    </location>
</feature>
<dbReference type="SFLD" id="SFLDS00005">
    <property type="entry name" value="Isoprenoid_Synthase_Type_I"/>
    <property type="match status" value="1"/>
</dbReference>
<dbReference type="EC" id="2.5.1.-" evidence="9"/>
<sequence length="372" mass="40270">MSPPIPMVAEHEKLASDVDARQEFATAVHAVLAEFFETQQATVGSVGPVFADAVEVLKSFVLNGGKRVRPSFTWAGWLGAGGSPDSDRATAVLTVAAAQEFIQASALIHDDVMDESSTRRGAPSVHVQFANRHRRGGWEGDSRKYGEAIAILLGDLGLCWADDMLRSAYLGMDEHKRVAPVWSAMRTEVIGGQVLDIATVAERDESEAAALRIDRYKTAAYTVERPLHLGAELAGAGPDLIRAYRQFGVDIGIAFQLRDDLLGVFGDPAVTGKPIGDDLREGKRTVLLALALQRANPKESALLRRCIGTAMSDNDLARVCDVLRTTGVVEDLERRIERLTDRAIVALETSEATPTAQRLLRGMALSATRREA</sequence>
<comment type="similarity">
    <text evidence="3 7">Belongs to the FPP/GGPP synthase family.</text>
</comment>
<protein>
    <submittedName>
        <fullName evidence="9">Polyprenyl synthetase family protein</fullName>
        <ecNumber evidence="9">2.5.1.-</ecNumber>
    </submittedName>
</protein>
<evidence type="ECO:0000256" key="4">
    <source>
        <dbReference type="ARBA" id="ARBA00022679"/>
    </source>
</evidence>
<accession>A0ABW7JGZ9</accession>
<reference evidence="9 10" key="1">
    <citation type="submission" date="2024-10" db="EMBL/GenBank/DDBJ databases">
        <authorList>
            <person name="Riesco R."/>
        </authorList>
    </citation>
    <scope>NUCLEOTIDE SEQUENCE [LARGE SCALE GENOMIC DNA]</scope>
    <source>
        <strain evidence="9 10">NCIMB 15449</strain>
    </source>
</reference>
<keyword evidence="4 7" id="KW-0808">Transferase</keyword>
<evidence type="ECO:0000313" key="10">
    <source>
        <dbReference type="Proteomes" id="UP001609175"/>
    </source>
</evidence>
<dbReference type="PANTHER" id="PTHR12001">
    <property type="entry name" value="GERANYLGERANYL PYROPHOSPHATE SYNTHASE"/>
    <property type="match status" value="1"/>
</dbReference>
<dbReference type="SFLD" id="SFLDG01017">
    <property type="entry name" value="Polyprenyl_Transferase_Like"/>
    <property type="match status" value="1"/>
</dbReference>
<dbReference type="Gene3D" id="1.10.600.10">
    <property type="entry name" value="Farnesyl Diphosphate Synthase"/>
    <property type="match status" value="1"/>
</dbReference>